<accession>A0A7X9UB15</accession>
<proteinExistence type="predicted"/>
<dbReference type="EMBL" id="JABBCP010000001">
    <property type="protein sequence ID" value="NMF54867.1"/>
    <property type="molecule type" value="Genomic_DNA"/>
</dbReference>
<gene>
    <name evidence="2" type="ORF">HF320_00750</name>
</gene>
<protein>
    <submittedName>
        <fullName evidence="2">Polymerase basic protein 2</fullName>
    </submittedName>
</protein>
<name>A0A7X9UB15_9ACTN</name>
<dbReference type="Proteomes" id="UP000546970">
    <property type="component" value="Unassembled WGS sequence"/>
</dbReference>
<dbReference type="InterPro" id="IPR025643">
    <property type="entry name" value="R2K_3"/>
</dbReference>
<sequence>MDEIAEEFVRLRRDLFTAGIVCKEYVDLVRCGGATNEWRAFYLGGDLLNVCRNLNQPASVAKPPEELVLACSDLGSPYYTVDFAERADGVWIVVETGDGQVSGLAAAQDPVIYYQVLADVLERRD</sequence>
<evidence type="ECO:0000313" key="2">
    <source>
        <dbReference type="EMBL" id="NMF54867.1"/>
    </source>
</evidence>
<reference evidence="2 3" key="1">
    <citation type="submission" date="2020-04" db="EMBL/GenBank/DDBJ databases">
        <title>Collinsella sp. KGMB02528 nov., an anaerobic actinobacterium isolated from human feces.</title>
        <authorList>
            <person name="Han K.-I."/>
            <person name="Eom M.K."/>
            <person name="Kim J.-S."/>
            <person name="Lee K.C."/>
            <person name="Suh M.K."/>
            <person name="Park S.-H."/>
            <person name="Lee J.H."/>
            <person name="Kang S.W."/>
            <person name="Park J.-E."/>
            <person name="Oh B.S."/>
            <person name="Yu S.Y."/>
            <person name="Choi S.-H."/>
            <person name="Lee D.H."/>
            <person name="Yoon H."/>
            <person name="Kim B.-Y."/>
            <person name="Lee J.H."/>
            <person name="Lee J.-S."/>
        </authorList>
    </citation>
    <scope>NUCLEOTIDE SEQUENCE [LARGE SCALE GENOMIC DNA]</scope>
    <source>
        <strain evidence="2 3">KGMB02528</strain>
    </source>
</reference>
<keyword evidence="3" id="KW-1185">Reference proteome</keyword>
<organism evidence="2 3">
    <name type="scientific">Collinsella acetigenes</name>
    <dbReference type="NCBI Taxonomy" id="2713419"/>
    <lineage>
        <taxon>Bacteria</taxon>
        <taxon>Bacillati</taxon>
        <taxon>Actinomycetota</taxon>
        <taxon>Coriobacteriia</taxon>
        <taxon>Coriobacteriales</taxon>
        <taxon>Coriobacteriaceae</taxon>
        <taxon>Collinsella</taxon>
    </lineage>
</organism>
<dbReference type="AlphaFoldDB" id="A0A7X9UB15"/>
<evidence type="ECO:0000259" key="1">
    <source>
        <dbReference type="Pfam" id="PF14243"/>
    </source>
</evidence>
<dbReference type="Pfam" id="PF14243">
    <property type="entry name" value="R2K_3"/>
    <property type="match status" value="1"/>
</dbReference>
<feature type="domain" description="ATP-grasp" evidence="1">
    <location>
        <begin position="3"/>
        <end position="109"/>
    </location>
</feature>
<evidence type="ECO:0000313" key="3">
    <source>
        <dbReference type="Proteomes" id="UP000546970"/>
    </source>
</evidence>
<comment type="caution">
    <text evidence="2">The sequence shown here is derived from an EMBL/GenBank/DDBJ whole genome shotgun (WGS) entry which is preliminary data.</text>
</comment>